<reference evidence="1 2" key="1">
    <citation type="journal article" date="2014" name="Genome Announc.">
        <title>Draft genome sequences of eight enterohepatic helicobacter species isolated from both laboratory and wild rodents.</title>
        <authorList>
            <person name="Sheh A."/>
            <person name="Shen Z."/>
            <person name="Fox J.G."/>
        </authorList>
    </citation>
    <scope>NUCLEOTIDE SEQUENCE [LARGE SCALE GENOMIC DNA]</scope>
    <source>
        <strain evidence="1 2">MIT 01-6451</strain>
    </source>
</reference>
<evidence type="ECO:0000313" key="1">
    <source>
        <dbReference type="EMBL" id="TLE02782.1"/>
    </source>
</evidence>
<dbReference type="EMBL" id="JRMQ02000002">
    <property type="protein sequence ID" value="TLE02782.1"/>
    <property type="molecule type" value="Genomic_DNA"/>
</dbReference>
<proteinExistence type="predicted"/>
<gene>
    <name evidence="1" type="ORF">LS65_002325</name>
</gene>
<comment type="caution">
    <text evidence="1">The sequence shown here is derived from an EMBL/GenBank/DDBJ whole genome shotgun (WGS) entry which is preliminary data.</text>
</comment>
<name>A0A4U8TQB5_9HELI</name>
<dbReference type="OrthoDB" id="9902321at2"/>
<organism evidence="1 2">
    <name type="scientific">Helicobacter japonicus</name>
    <dbReference type="NCBI Taxonomy" id="425400"/>
    <lineage>
        <taxon>Bacteria</taxon>
        <taxon>Pseudomonadati</taxon>
        <taxon>Campylobacterota</taxon>
        <taxon>Epsilonproteobacteria</taxon>
        <taxon>Campylobacterales</taxon>
        <taxon>Helicobacteraceae</taxon>
        <taxon>Helicobacter</taxon>
    </lineage>
</organism>
<dbReference type="GeneID" id="82320589"/>
<sequence length="89" mass="10371">MAHIDKKIEILGTSFICDEFYEIKLKHNKKQEVVFRAVQISRDRLGNKLSYVQPRALFANGKSICLQMFLNSCDLATLQICERKEKSYD</sequence>
<dbReference type="RefSeq" id="WP_034361286.1">
    <property type="nucleotide sequence ID" value="NZ_CAJUDB010000001.1"/>
</dbReference>
<accession>A0A4U8TQB5</accession>
<keyword evidence="2" id="KW-1185">Reference proteome</keyword>
<protein>
    <submittedName>
        <fullName evidence="1">Uncharacterized protein</fullName>
    </submittedName>
</protein>
<dbReference type="AlphaFoldDB" id="A0A4U8TQB5"/>
<evidence type="ECO:0000313" key="2">
    <source>
        <dbReference type="Proteomes" id="UP000029707"/>
    </source>
</evidence>
<dbReference type="Proteomes" id="UP000029707">
    <property type="component" value="Unassembled WGS sequence"/>
</dbReference>